<sequence length="154" mass="17724">MANKIVPKDELVNYIGTKVEPTGWYEVTQERINEFAHCTGDNYFMHVDVEKAKKTDLGGTIAHGLLTLSLTPYLMHNFPVPENMPHGLNYGYDKVRFLAPVRTGKRVRMHGVVQDVHWKDEHNCKFKVGVTVEIEGEEKPALYAEWILYYETVD</sequence>
<protein>
    <submittedName>
        <fullName evidence="2">Putative enoyl-CoA hydratase 1</fullName>
        <ecNumber evidence="2">4.2.1.17</ecNumber>
    </submittedName>
</protein>
<evidence type="ECO:0000313" key="3">
    <source>
        <dbReference type="Proteomes" id="UP000323917"/>
    </source>
</evidence>
<dbReference type="SUPFAM" id="SSF54637">
    <property type="entry name" value="Thioesterase/thiol ester dehydrase-isomerase"/>
    <property type="match status" value="1"/>
</dbReference>
<gene>
    <name evidence="2" type="ORF">Pr1d_34450</name>
</gene>
<dbReference type="AlphaFoldDB" id="A0A5B9QGQ6"/>
<dbReference type="Gene3D" id="3.10.129.10">
    <property type="entry name" value="Hotdog Thioesterase"/>
    <property type="match status" value="1"/>
</dbReference>
<dbReference type="PANTHER" id="PTHR42993">
    <property type="entry name" value="MAOC-LIKE DEHYDRATASE DOMAIN-CONTAINING PROTEIN"/>
    <property type="match status" value="1"/>
</dbReference>
<dbReference type="GO" id="GO:0004300">
    <property type="term" value="F:enoyl-CoA hydratase activity"/>
    <property type="evidence" value="ECO:0007669"/>
    <property type="project" value="UniProtKB-EC"/>
</dbReference>
<evidence type="ECO:0000259" key="1">
    <source>
        <dbReference type="Pfam" id="PF01575"/>
    </source>
</evidence>
<keyword evidence="3" id="KW-1185">Reference proteome</keyword>
<keyword evidence="2" id="KW-0456">Lyase</keyword>
<name>A0A5B9QGQ6_9BACT</name>
<dbReference type="PANTHER" id="PTHR42993:SF1">
    <property type="entry name" value="MAOC-LIKE DEHYDRATASE DOMAIN-CONTAINING PROTEIN"/>
    <property type="match status" value="1"/>
</dbReference>
<dbReference type="EMBL" id="CP042913">
    <property type="protein sequence ID" value="QEG36136.1"/>
    <property type="molecule type" value="Genomic_DNA"/>
</dbReference>
<dbReference type="CDD" id="cd03450">
    <property type="entry name" value="NodN"/>
    <property type="match status" value="1"/>
</dbReference>
<dbReference type="EC" id="4.2.1.17" evidence="2"/>
<dbReference type="Proteomes" id="UP000323917">
    <property type="component" value="Chromosome"/>
</dbReference>
<dbReference type="OrthoDB" id="9801625at2"/>
<dbReference type="InterPro" id="IPR029069">
    <property type="entry name" value="HotDog_dom_sf"/>
</dbReference>
<organism evidence="2 3">
    <name type="scientific">Bythopirellula goksoeyrii</name>
    <dbReference type="NCBI Taxonomy" id="1400387"/>
    <lineage>
        <taxon>Bacteria</taxon>
        <taxon>Pseudomonadati</taxon>
        <taxon>Planctomycetota</taxon>
        <taxon>Planctomycetia</taxon>
        <taxon>Pirellulales</taxon>
        <taxon>Lacipirellulaceae</taxon>
        <taxon>Bythopirellula</taxon>
    </lineage>
</organism>
<feature type="domain" description="MaoC-like" evidence="1">
    <location>
        <begin position="13"/>
        <end position="131"/>
    </location>
</feature>
<dbReference type="InterPro" id="IPR002539">
    <property type="entry name" value="MaoC-like_dom"/>
</dbReference>
<dbReference type="RefSeq" id="WP_148074531.1">
    <property type="nucleotide sequence ID" value="NZ_CP042913.1"/>
</dbReference>
<dbReference type="Pfam" id="PF01575">
    <property type="entry name" value="MaoC_dehydratas"/>
    <property type="match status" value="1"/>
</dbReference>
<reference evidence="2 3" key="1">
    <citation type="submission" date="2019-08" db="EMBL/GenBank/DDBJ databases">
        <title>Deep-cultivation of Planctomycetes and their phenomic and genomic characterization uncovers novel biology.</title>
        <authorList>
            <person name="Wiegand S."/>
            <person name="Jogler M."/>
            <person name="Boedeker C."/>
            <person name="Pinto D."/>
            <person name="Vollmers J."/>
            <person name="Rivas-Marin E."/>
            <person name="Kohn T."/>
            <person name="Peeters S.H."/>
            <person name="Heuer A."/>
            <person name="Rast P."/>
            <person name="Oberbeckmann S."/>
            <person name="Bunk B."/>
            <person name="Jeske O."/>
            <person name="Meyerdierks A."/>
            <person name="Storesund J.E."/>
            <person name="Kallscheuer N."/>
            <person name="Luecker S."/>
            <person name="Lage O.M."/>
            <person name="Pohl T."/>
            <person name="Merkel B.J."/>
            <person name="Hornburger P."/>
            <person name="Mueller R.-W."/>
            <person name="Bruemmer F."/>
            <person name="Labrenz M."/>
            <person name="Spormann A.M."/>
            <person name="Op den Camp H."/>
            <person name="Overmann J."/>
            <person name="Amann R."/>
            <person name="Jetten M.S.M."/>
            <person name="Mascher T."/>
            <person name="Medema M.H."/>
            <person name="Devos D.P."/>
            <person name="Kaster A.-K."/>
            <person name="Ovreas L."/>
            <person name="Rohde M."/>
            <person name="Galperin M.Y."/>
            <person name="Jogler C."/>
        </authorList>
    </citation>
    <scope>NUCLEOTIDE SEQUENCE [LARGE SCALE GENOMIC DNA]</scope>
    <source>
        <strain evidence="2 3">Pr1d</strain>
    </source>
</reference>
<evidence type="ECO:0000313" key="2">
    <source>
        <dbReference type="EMBL" id="QEG36136.1"/>
    </source>
</evidence>
<accession>A0A5B9QGQ6</accession>
<dbReference type="InterPro" id="IPR039375">
    <property type="entry name" value="NodN-like"/>
</dbReference>
<proteinExistence type="predicted"/>
<dbReference type="KEGG" id="bgok:Pr1d_34450"/>